<evidence type="ECO:0000313" key="3">
    <source>
        <dbReference type="Proteomes" id="UP001420932"/>
    </source>
</evidence>
<comment type="caution">
    <text evidence="2">The sequence shown here is derived from an EMBL/GenBank/DDBJ whole genome shotgun (WGS) entry which is preliminary data.</text>
</comment>
<feature type="compositionally biased region" description="Acidic residues" evidence="1">
    <location>
        <begin position="192"/>
        <end position="215"/>
    </location>
</feature>
<dbReference type="EMBL" id="JBBNAF010000001">
    <property type="protein sequence ID" value="KAK9169850.1"/>
    <property type="molecule type" value="Genomic_DNA"/>
</dbReference>
<gene>
    <name evidence="2" type="ORF">Syun_001990</name>
</gene>
<evidence type="ECO:0000256" key="1">
    <source>
        <dbReference type="SAM" id="MobiDB-lite"/>
    </source>
</evidence>
<evidence type="ECO:0000313" key="2">
    <source>
        <dbReference type="EMBL" id="KAK9169850.1"/>
    </source>
</evidence>
<keyword evidence="3" id="KW-1185">Reference proteome</keyword>
<proteinExistence type="predicted"/>
<feature type="region of interest" description="Disordered" evidence="1">
    <location>
        <begin position="185"/>
        <end position="221"/>
    </location>
</feature>
<dbReference type="AlphaFoldDB" id="A0AAP0LFR6"/>
<dbReference type="Proteomes" id="UP001420932">
    <property type="component" value="Unassembled WGS sequence"/>
</dbReference>
<sequence length="221" mass="25376">MDVTTAPTQLKKSSSGLRKIKKPTILLNIVDTPVLIKYDDDKADGRLSLYKMSGWLNFVETKLYFTANFMAYFYAHLHTSDPQNTSLLCSEINGRRIEITHTLIRKLFKLPMNLKKAYGHQQLSKKMGFDIMDASKYLCGGTTPLDPKKPMLNEIIVEARHEYEEVLRERFDVIREKNFKKMVYIQSKPEESVEDGEEMSTDDDDCDDSGEIDSEEGSKAE</sequence>
<organism evidence="2 3">
    <name type="scientific">Stephania yunnanensis</name>
    <dbReference type="NCBI Taxonomy" id="152371"/>
    <lineage>
        <taxon>Eukaryota</taxon>
        <taxon>Viridiplantae</taxon>
        <taxon>Streptophyta</taxon>
        <taxon>Embryophyta</taxon>
        <taxon>Tracheophyta</taxon>
        <taxon>Spermatophyta</taxon>
        <taxon>Magnoliopsida</taxon>
        <taxon>Ranunculales</taxon>
        <taxon>Menispermaceae</taxon>
        <taxon>Menispermoideae</taxon>
        <taxon>Cissampelideae</taxon>
        <taxon>Stephania</taxon>
    </lineage>
</organism>
<protein>
    <submittedName>
        <fullName evidence="2">Uncharacterized protein</fullName>
    </submittedName>
</protein>
<accession>A0AAP0LFR6</accession>
<name>A0AAP0LFR6_9MAGN</name>
<reference evidence="2 3" key="1">
    <citation type="submission" date="2024-01" db="EMBL/GenBank/DDBJ databases">
        <title>Genome assemblies of Stephania.</title>
        <authorList>
            <person name="Yang L."/>
        </authorList>
    </citation>
    <scope>NUCLEOTIDE SEQUENCE [LARGE SCALE GENOMIC DNA]</scope>
    <source>
        <strain evidence="2">YNDBR</strain>
        <tissue evidence="2">Leaf</tissue>
    </source>
</reference>